<accession>A0A0E9S3P8</accession>
<dbReference type="EMBL" id="GBXM01072755">
    <property type="protein sequence ID" value="JAH35822.1"/>
    <property type="molecule type" value="Transcribed_RNA"/>
</dbReference>
<evidence type="ECO:0000313" key="1">
    <source>
        <dbReference type="EMBL" id="JAH35822.1"/>
    </source>
</evidence>
<name>A0A0E9S3P8_ANGAN</name>
<reference evidence="1" key="2">
    <citation type="journal article" date="2015" name="Fish Shellfish Immunol.">
        <title>Early steps in the European eel (Anguilla anguilla)-Vibrio vulnificus interaction in the gills: Role of the RtxA13 toxin.</title>
        <authorList>
            <person name="Callol A."/>
            <person name="Pajuelo D."/>
            <person name="Ebbesson L."/>
            <person name="Teles M."/>
            <person name="MacKenzie S."/>
            <person name="Amaro C."/>
        </authorList>
    </citation>
    <scope>NUCLEOTIDE SEQUENCE</scope>
</reference>
<sequence>MNLHEGETASMVTVKCFFGGRLADILLGFWIAAIPISMREALAVFPVPRCPQMN</sequence>
<protein>
    <submittedName>
        <fullName evidence="1">Uncharacterized protein</fullName>
    </submittedName>
</protein>
<reference evidence="1" key="1">
    <citation type="submission" date="2014-11" db="EMBL/GenBank/DDBJ databases">
        <authorList>
            <person name="Amaro Gonzalez C."/>
        </authorList>
    </citation>
    <scope>NUCLEOTIDE SEQUENCE</scope>
</reference>
<organism evidence="1">
    <name type="scientific">Anguilla anguilla</name>
    <name type="common">European freshwater eel</name>
    <name type="synonym">Muraena anguilla</name>
    <dbReference type="NCBI Taxonomy" id="7936"/>
    <lineage>
        <taxon>Eukaryota</taxon>
        <taxon>Metazoa</taxon>
        <taxon>Chordata</taxon>
        <taxon>Craniata</taxon>
        <taxon>Vertebrata</taxon>
        <taxon>Euteleostomi</taxon>
        <taxon>Actinopterygii</taxon>
        <taxon>Neopterygii</taxon>
        <taxon>Teleostei</taxon>
        <taxon>Anguilliformes</taxon>
        <taxon>Anguillidae</taxon>
        <taxon>Anguilla</taxon>
    </lineage>
</organism>
<proteinExistence type="predicted"/>
<dbReference type="AlphaFoldDB" id="A0A0E9S3P8"/>